<evidence type="ECO:0000256" key="3">
    <source>
        <dbReference type="ARBA" id="ARBA00023004"/>
    </source>
</evidence>
<dbReference type="InterPro" id="IPR023867">
    <property type="entry name" value="Sulphatase_maturase_rSAM"/>
</dbReference>
<dbReference type="PANTHER" id="PTHR43273">
    <property type="entry name" value="ANAEROBIC SULFATASE-MATURATING ENZYME HOMOLOG ASLB-RELATED"/>
    <property type="match status" value="1"/>
</dbReference>
<dbReference type="HOGENOM" id="CLU_009273_10_0_3"/>
<reference evidence="6" key="1">
    <citation type="submission" date="2009-01" db="EMBL/GenBank/DDBJ databases">
        <title>Complete sequence of chromosome Cyanothece sp. PCC 7425.</title>
        <authorList>
            <consortium name="US DOE Joint Genome Institute"/>
            <person name="Lucas S."/>
            <person name="Copeland A."/>
            <person name="Lapidus A."/>
            <person name="Glavina del Rio T."/>
            <person name="Dalin E."/>
            <person name="Tice H."/>
            <person name="Bruce D."/>
            <person name="Goodwin L."/>
            <person name="Pitluck S."/>
            <person name="Sims D."/>
            <person name="Meineke L."/>
            <person name="Brettin T."/>
            <person name="Detter J.C."/>
            <person name="Han C."/>
            <person name="Larimer F."/>
            <person name="Land M."/>
            <person name="Hauser L."/>
            <person name="Kyrpides N."/>
            <person name="Ovchinnikova G."/>
            <person name="Liberton M."/>
            <person name="Stoeckel J."/>
            <person name="Banerjee A."/>
            <person name="Singh A."/>
            <person name="Page L."/>
            <person name="Sato H."/>
            <person name="Zhao L."/>
            <person name="Sherman L."/>
            <person name="Pakrasi H."/>
            <person name="Richardson P."/>
        </authorList>
    </citation>
    <scope>NUCLEOTIDE SEQUENCE</scope>
    <source>
        <strain evidence="6">PCC 7425</strain>
    </source>
</reference>
<evidence type="ECO:0000256" key="1">
    <source>
        <dbReference type="ARBA" id="ARBA00022691"/>
    </source>
</evidence>
<dbReference type="CDD" id="cd21109">
    <property type="entry name" value="SPASM"/>
    <property type="match status" value="1"/>
</dbReference>
<dbReference type="KEGG" id="cyn:Cyan7425_1758"/>
<dbReference type="SUPFAM" id="SSF102114">
    <property type="entry name" value="Radical SAM enzymes"/>
    <property type="match status" value="1"/>
</dbReference>
<dbReference type="STRING" id="395961.Cyan7425_1758"/>
<dbReference type="SFLD" id="SFLDG01386">
    <property type="entry name" value="main_SPASM_domain-containing"/>
    <property type="match status" value="1"/>
</dbReference>
<dbReference type="GO" id="GO:0046872">
    <property type="term" value="F:metal ion binding"/>
    <property type="evidence" value="ECO:0007669"/>
    <property type="project" value="UniProtKB-KW"/>
</dbReference>
<accession>B8HRD9</accession>
<dbReference type="Gene3D" id="3.20.20.70">
    <property type="entry name" value="Aldolase class I"/>
    <property type="match status" value="1"/>
</dbReference>
<evidence type="ECO:0000256" key="4">
    <source>
        <dbReference type="ARBA" id="ARBA00023014"/>
    </source>
</evidence>
<dbReference type="AlphaFoldDB" id="B8HRD9"/>
<dbReference type="EMBL" id="CP001344">
    <property type="protein sequence ID" value="ACL44127.1"/>
    <property type="molecule type" value="Genomic_DNA"/>
</dbReference>
<sequence length="395" mass="45568">MNKNRQDNKIVQFVVKSSKFCNLRCRYCYEYADLGKRESISLEQLDQMYTNIASYYSLLDQPTTIEFVWHGGEPLLQDPDYYWRTFDRQQQIFGDLAPFVRNTVQTNLTVLSQKHLYLLREGFDGVGVSVDLFGGLRVRQSGQDSLPTVLANMDKLREQKIRFGCITVLTKANLAYIEAIYKFYKELGVTFRILPLFNGAFSDQHEGYEISTDDVVSALCQLFDLWIADRPNLLVCRPIDKYVYQVFQYYTPNAEPNIYDKRSWEFVYLVNVNGDLYSYADAYNSEMSHGNVFTTSMKDIVGGAKHNKVIAAAENRMASACHKCKYFGSCDGYPVAEESPTHNQVDTDGTAHCRKEKKILSYIEQRFQQIGIINPITRQLNRKSLPDIVDSQIFY</sequence>
<evidence type="ECO:0000313" key="6">
    <source>
        <dbReference type="EMBL" id="ACL44127.1"/>
    </source>
</evidence>
<keyword evidence="4" id="KW-0411">Iron-sulfur</keyword>
<dbReference type="GO" id="GO:0016491">
    <property type="term" value="F:oxidoreductase activity"/>
    <property type="evidence" value="ECO:0007669"/>
    <property type="project" value="InterPro"/>
</dbReference>
<feature type="domain" description="Radical SAM core" evidence="5">
    <location>
        <begin position="17"/>
        <end position="183"/>
    </location>
</feature>
<dbReference type="Pfam" id="PF04055">
    <property type="entry name" value="Radical_SAM"/>
    <property type="match status" value="1"/>
</dbReference>
<keyword evidence="3" id="KW-0408">Iron</keyword>
<keyword evidence="2" id="KW-0479">Metal-binding</keyword>
<dbReference type="SFLD" id="SFLDG01067">
    <property type="entry name" value="SPASM/twitch_domain_containing"/>
    <property type="match status" value="1"/>
</dbReference>
<evidence type="ECO:0000259" key="5">
    <source>
        <dbReference type="Pfam" id="PF04055"/>
    </source>
</evidence>
<keyword evidence="1" id="KW-0949">S-adenosyl-L-methionine</keyword>
<dbReference type="InterPro" id="IPR013785">
    <property type="entry name" value="Aldolase_TIM"/>
</dbReference>
<proteinExistence type="predicted"/>
<name>B8HRD9_CYAP4</name>
<dbReference type="eggNOG" id="COG0641">
    <property type="taxonomic scope" value="Bacteria"/>
</dbReference>
<dbReference type="InterPro" id="IPR058240">
    <property type="entry name" value="rSAM_sf"/>
</dbReference>
<organism evidence="6">
    <name type="scientific">Cyanothece sp. (strain PCC 7425 / ATCC 29141)</name>
    <dbReference type="NCBI Taxonomy" id="395961"/>
    <lineage>
        <taxon>Bacteria</taxon>
        <taxon>Bacillati</taxon>
        <taxon>Cyanobacteriota</taxon>
        <taxon>Cyanophyceae</taxon>
        <taxon>Gomontiellales</taxon>
        <taxon>Cyanothecaceae</taxon>
        <taxon>Cyanothece</taxon>
    </lineage>
</organism>
<dbReference type="CDD" id="cd01335">
    <property type="entry name" value="Radical_SAM"/>
    <property type="match status" value="1"/>
</dbReference>
<dbReference type="SFLD" id="SFLDG01072">
    <property type="entry name" value="dehydrogenase_like"/>
    <property type="match status" value="1"/>
</dbReference>
<dbReference type="GO" id="GO:0051536">
    <property type="term" value="F:iron-sulfur cluster binding"/>
    <property type="evidence" value="ECO:0007669"/>
    <property type="project" value="UniProtKB-KW"/>
</dbReference>
<dbReference type="OrthoDB" id="9808591at2"/>
<dbReference type="SFLD" id="SFLDS00029">
    <property type="entry name" value="Radical_SAM"/>
    <property type="match status" value="1"/>
</dbReference>
<dbReference type="InterPro" id="IPR007197">
    <property type="entry name" value="rSAM"/>
</dbReference>
<gene>
    <name evidence="6" type="ordered locus">Cyan7425_1758</name>
</gene>
<dbReference type="PANTHER" id="PTHR43273:SF8">
    <property type="entry name" value="RADICAL SAM DOMAIN PROTEIN"/>
    <property type="match status" value="1"/>
</dbReference>
<evidence type="ECO:0000256" key="2">
    <source>
        <dbReference type="ARBA" id="ARBA00022723"/>
    </source>
</evidence>
<protein>
    <submittedName>
        <fullName evidence="6">Radical SAM domain protein</fullName>
    </submittedName>
</protein>